<feature type="domain" description="Tail knob protein gp9 C-terminal" evidence="2">
    <location>
        <begin position="150"/>
        <end position="592"/>
    </location>
</feature>
<dbReference type="InterPro" id="IPR031772">
    <property type="entry name" value="Gp9_N"/>
</dbReference>
<protein>
    <submittedName>
        <fullName evidence="3">Tail protein</fullName>
    </submittedName>
</protein>
<dbReference type="Pfam" id="PF20934">
    <property type="entry name" value="phi29_gp9_C"/>
    <property type="match status" value="1"/>
</dbReference>
<keyword evidence="4" id="KW-1185">Reference proteome</keyword>
<accession>A0A3T0IIS8</accession>
<dbReference type="EMBL" id="MK284526">
    <property type="protein sequence ID" value="AZU99737.1"/>
    <property type="molecule type" value="Genomic_DNA"/>
</dbReference>
<evidence type="ECO:0000259" key="1">
    <source>
        <dbReference type="Pfam" id="PF16838"/>
    </source>
</evidence>
<evidence type="ECO:0000313" key="3">
    <source>
        <dbReference type="EMBL" id="AZU99737.1"/>
    </source>
</evidence>
<sequence>MAVVPLSGSNVFFKKGVPFSNDKKHTRWFDNVADQFNYFSTRPTVHSMGEVKFIENDGKNYISVDAGIDDLRDVNYLMFQNAQYNNKWFYAFVTQLKRKTSSMTEVYFEIDVLQTWRFEMTIMSSYVIREHCPLWNPDGTPVINTVDEGLNYGSEYETVKVDHHIPNSGIRFLVIACKKAVHGTMKDKVLPSLVGIGQPFSYYVVPFVDKDVVVNATIQGESHRMTTLIDTLAALYKDDKMTNNIVTMFITEQIGLRYTTGENEAGYGINFSSDGQLVEYAETGAEAEGVAKMVYISDCKSFTTKNTFIGQKYDGYRSVTESKLLMYPYTVLTLDDMQGNRRDFKNEYISRPDITLTAKGSLGTSNKVSYSIAGYNMDINSPMHQFMLDEWGLQNINPNDVSIMTELISAFIQGNKNQLHNQVDQITLNGTANVAQNILGMVGSVGNKSLGGFTSSGVGAAQGAGNSILQLQAINAKIDDILNVPPSINKMGTNTSYDVGNGYNGVFLIKKQIKPEYQKKLEDFFKVYGYKKNEVKMPNLHTRQNWNYIQTKDVNITGNFNTEDLNELKAIFDGGITLWHTDDMLNYTLSNGVI</sequence>
<gene>
    <name evidence="3" type="ORF">DK1_000033</name>
</gene>
<name>A0A3T0IIS8_9CAUD</name>
<evidence type="ECO:0000259" key="2">
    <source>
        <dbReference type="Pfam" id="PF20934"/>
    </source>
</evidence>
<organism evidence="3 4">
    <name type="scientific">Bacillus phage DK1</name>
    <dbReference type="NCBI Taxonomy" id="2500808"/>
    <lineage>
        <taxon>Viruses</taxon>
        <taxon>Duplodnaviria</taxon>
        <taxon>Heunggongvirae</taxon>
        <taxon>Uroviricota</taxon>
        <taxon>Caudoviricetes</taxon>
        <taxon>Salasmaviridae</taxon>
        <taxon>Northropvirinae</taxon>
        <taxon>Hemphillvirus</taxon>
        <taxon>Hemphillvirus DK1</taxon>
    </lineage>
</organism>
<proteinExistence type="predicted"/>
<feature type="domain" description="Tail knob protein gp9 N-terminal" evidence="1">
    <location>
        <begin position="8"/>
        <end position="120"/>
    </location>
</feature>
<dbReference type="Proteomes" id="UP000289624">
    <property type="component" value="Segment"/>
</dbReference>
<dbReference type="Pfam" id="PF16838">
    <property type="entry name" value="Caud_tail_N"/>
    <property type="match status" value="1"/>
</dbReference>
<reference evidence="3 4" key="1">
    <citation type="submission" date="2018-12" db="EMBL/GenBank/DDBJ databases">
        <authorList>
            <person name="Kong L."/>
            <person name="Ding Y."/>
            <person name="Wu Q."/>
        </authorList>
    </citation>
    <scope>NUCLEOTIDE SEQUENCE [LARGE SCALE GENOMIC DNA]</scope>
</reference>
<dbReference type="InterPro" id="IPR048710">
    <property type="entry name" value="Gp9_C"/>
</dbReference>
<evidence type="ECO:0000313" key="4">
    <source>
        <dbReference type="Proteomes" id="UP000289624"/>
    </source>
</evidence>